<dbReference type="PANTHER" id="PTHR11550">
    <property type="entry name" value="CTP SYNTHASE"/>
    <property type="match status" value="1"/>
</dbReference>
<accession>A0A3Q8X362</accession>
<evidence type="ECO:0000256" key="7">
    <source>
        <dbReference type="ARBA" id="ARBA00022962"/>
    </source>
</evidence>
<comment type="similarity">
    <text evidence="2">Belongs to the CTP synthase family.</text>
</comment>
<dbReference type="EMBL" id="CP034437">
    <property type="protein sequence ID" value="AZN39057.1"/>
    <property type="molecule type" value="Genomic_DNA"/>
</dbReference>
<keyword evidence="6" id="KW-0067">ATP-binding</keyword>
<evidence type="ECO:0000256" key="2">
    <source>
        <dbReference type="ARBA" id="ARBA00007533"/>
    </source>
</evidence>
<feature type="domain" description="Glutamine amidotransferase" evidence="10">
    <location>
        <begin position="28"/>
        <end position="116"/>
    </location>
</feature>
<dbReference type="GO" id="GO:0005829">
    <property type="term" value="C:cytosol"/>
    <property type="evidence" value="ECO:0007669"/>
    <property type="project" value="TreeGrafter"/>
</dbReference>
<evidence type="ECO:0000256" key="1">
    <source>
        <dbReference type="ARBA" id="ARBA00005171"/>
    </source>
</evidence>
<name>A0A3Q8X362_9BACL</name>
<proteinExistence type="inferred from homology"/>
<sequence length="237" mass="25805">MVVIGLIGDYKPEVKAHVAIPLALALAAEDVGCEVRYEWIPTSELDEHPESKLASYNALWSVPASPYASMQGALNGIRFAREHSIPLLGTCGGFQHMVIEYARNVLGLAEADHQEVNPDASMLLVTPLTCTLRETTDTFILTPSSLVAKSYGQNEITEQYGTCSYGLNAAFLSRFESSGMPVVGVDTEGIPRIMELTSHPFYIGALFQPERSALRNEVHPLIKAYLQAALGYTSARS</sequence>
<comment type="pathway">
    <text evidence="1">Pyrimidine metabolism; CTP biosynthesis via de novo pathway; CTP from UDP: step 2/2.</text>
</comment>
<dbReference type="GO" id="GO:0019856">
    <property type="term" value="P:pyrimidine nucleobase biosynthetic process"/>
    <property type="evidence" value="ECO:0007669"/>
    <property type="project" value="TreeGrafter"/>
</dbReference>
<dbReference type="PANTHER" id="PTHR11550:SF0">
    <property type="entry name" value="CTP SYNTHASE-RELATED"/>
    <property type="match status" value="1"/>
</dbReference>
<dbReference type="GO" id="GO:0005524">
    <property type="term" value="F:ATP binding"/>
    <property type="evidence" value="ECO:0007669"/>
    <property type="project" value="UniProtKB-KW"/>
</dbReference>
<keyword evidence="5" id="KW-0547">Nucleotide-binding</keyword>
<dbReference type="GO" id="GO:0042802">
    <property type="term" value="F:identical protein binding"/>
    <property type="evidence" value="ECO:0007669"/>
    <property type="project" value="TreeGrafter"/>
</dbReference>
<keyword evidence="7" id="KW-0315">Glutamine amidotransferase</keyword>
<evidence type="ECO:0000256" key="8">
    <source>
        <dbReference type="ARBA" id="ARBA00022975"/>
    </source>
</evidence>
<gene>
    <name evidence="11" type="ORF">EJC50_04775</name>
</gene>
<evidence type="ECO:0000313" key="12">
    <source>
        <dbReference type="Proteomes" id="UP000272528"/>
    </source>
</evidence>
<dbReference type="Pfam" id="PF00117">
    <property type="entry name" value="GATase"/>
    <property type="match status" value="1"/>
</dbReference>
<dbReference type="RefSeq" id="WP_126013046.1">
    <property type="nucleotide sequence ID" value="NZ_CP034437.1"/>
</dbReference>
<evidence type="ECO:0000256" key="6">
    <source>
        <dbReference type="ARBA" id="ARBA00022840"/>
    </source>
</evidence>
<protein>
    <recommendedName>
        <fullName evidence="3">CTP synthase (glutamine hydrolyzing)</fullName>
        <ecNumber evidence="3">6.3.4.2</ecNumber>
    </recommendedName>
</protein>
<dbReference type="InterPro" id="IPR017926">
    <property type="entry name" value="GATASE"/>
</dbReference>
<evidence type="ECO:0000259" key="10">
    <source>
        <dbReference type="Pfam" id="PF00117"/>
    </source>
</evidence>
<dbReference type="InterPro" id="IPR004468">
    <property type="entry name" value="CTP_synthase"/>
</dbReference>
<dbReference type="InterPro" id="IPR029062">
    <property type="entry name" value="Class_I_gatase-like"/>
</dbReference>
<evidence type="ECO:0000256" key="3">
    <source>
        <dbReference type="ARBA" id="ARBA00012291"/>
    </source>
</evidence>
<evidence type="ECO:0000256" key="9">
    <source>
        <dbReference type="ARBA" id="ARBA00047781"/>
    </source>
</evidence>
<dbReference type="OrthoDB" id="3286005at2"/>
<dbReference type="EC" id="6.3.4.2" evidence="3"/>
<keyword evidence="8" id="KW-0665">Pyrimidine biosynthesis</keyword>
<evidence type="ECO:0000256" key="5">
    <source>
        <dbReference type="ARBA" id="ARBA00022741"/>
    </source>
</evidence>
<organism evidence="11 12">
    <name type="scientific">Paenibacillus albus</name>
    <dbReference type="NCBI Taxonomy" id="2495582"/>
    <lineage>
        <taxon>Bacteria</taxon>
        <taxon>Bacillati</taxon>
        <taxon>Bacillota</taxon>
        <taxon>Bacilli</taxon>
        <taxon>Bacillales</taxon>
        <taxon>Paenibacillaceae</taxon>
        <taxon>Paenibacillus</taxon>
    </lineage>
</organism>
<dbReference type="AlphaFoldDB" id="A0A3Q8X362"/>
<dbReference type="KEGG" id="palb:EJC50_04775"/>
<dbReference type="Gene3D" id="3.40.50.880">
    <property type="match status" value="1"/>
</dbReference>
<evidence type="ECO:0000313" key="11">
    <source>
        <dbReference type="EMBL" id="AZN39057.1"/>
    </source>
</evidence>
<comment type="catalytic activity">
    <reaction evidence="9">
        <text>UTP + L-glutamine + ATP + H2O = CTP + L-glutamate + ADP + phosphate + 2 H(+)</text>
        <dbReference type="Rhea" id="RHEA:26426"/>
        <dbReference type="ChEBI" id="CHEBI:15377"/>
        <dbReference type="ChEBI" id="CHEBI:15378"/>
        <dbReference type="ChEBI" id="CHEBI:29985"/>
        <dbReference type="ChEBI" id="CHEBI:30616"/>
        <dbReference type="ChEBI" id="CHEBI:37563"/>
        <dbReference type="ChEBI" id="CHEBI:43474"/>
        <dbReference type="ChEBI" id="CHEBI:46398"/>
        <dbReference type="ChEBI" id="CHEBI:58359"/>
        <dbReference type="ChEBI" id="CHEBI:456216"/>
        <dbReference type="EC" id="6.3.4.2"/>
    </reaction>
</comment>
<keyword evidence="4" id="KW-0436">Ligase</keyword>
<dbReference type="NCBIfam" id="NF004836">
    <property type="entry name" value="PRK06186.1"/>
    <property type="match status" value="1"/>
</dbReference>
<dbReference type="SUPFAM" id="SSF52317">
    <property type="entry name" value="Class I glutamine amidotransferase-like"/>
    <property type="match status" value="1"/>
</dbReference>
<dbReference type="GO" id="GO:0003883">
    <property type="term" value="F:CTP synthase activity"/>
    <property type="evidence" value="ECO:0007669"/>
    <property type="project" value="UniProtKB-EC"/>
</dbReference>
<evidence type="ECO:0000256" key="4">
    <source>
        <dbReference type="ARBA" id="ARBA00022598"/>
    </source>
</evidence>
<dbReference type="Proteomes" id="UP000272528">
    <property type="component" value="Chromosome"/>
</dbReference>
<dbReference type="GO" id="GO:0044210">
    <property type="term" value="P:'de novo' CTP biosynthetic process"/>
    <property type="evidence" value="ECO:0007669"/>
    <property type="project" value="UniProtKB-UniPathway"/>
</dbReference>
<dbReference type="UniPathway" id="UPA00159">
    <property type="reaction ID" value="UER00277"/>
</dbReference>
<keyword evidence="12" id="KW-1185">Reference proteome</keyword>
<reference evidence="12" key="1">
    <citation type="submission" date="2018-12" db="EMBL/GenBank/DDBJ databases">
        <title>Genome sequence of Peanibacillus sp.</title>
        <authorList>
            <person name="Subramani G."/>
            <person name="Srinivasan S."/>
            <person name="Kim M.K."/>
        </authorList>
    </citation>
    <scope>NUCLEOTIDE SEQUENCE [LARGE SCALE GENOMIC DNA]</scope>
    <source>
        <strain evidence="12">18JY67-1</strain>
    </source>
</reference>